<dbReference type="Gramene" id="KCW49174">
    <property type="protein sequence ID" value="KCW49174"/>
    <property type="gene ID" value="EUGRSUZ_K02757"/>
</dbReference>
<evidence type="ECO:0000313" key="2">
    <source>
        <dbReference type="EMBL" id="KCW49174.1"/>
    </source>
</evidence>
<gene>
    <name evidence="2" type="ORF">EUGRSUZ_K02757</name>
</gene>
<sequence length="74" mass="8459">MPERLMTLYLHPTPSNHSSSLRRKCQGPSPSIPLHPRPTRILLSTIPRLKKQASAAPEMECHLQKTQFQEEGWS</sequence>
<name>A0A059A607_EUCGR</name>
<proteinExistence type="predicted"/>
<organism evidence="2">
    <name type="scientific">Eucalyptus grandis</name>
    <name type="common">Flooded gum</name>
    <dbReference type="NCBI Taxonomy" id="71139"/>
    <lineage>
        <taxon>Eukaryota</taxon>
        <taxon>Viridiplantae</taxon>
        <taxon>Streptophyta</taxon>
        <taxon>Embryophyta</taxon>
        <taxon>Tracheophyta</taxon>
        <taxon>Spermatophyta</taxon>
        <taxon>Magnoliopsida</taxon>
        <taxon>eudicotyledons</taxon>
        <taxon>Gunneridae</taxon>
        <taxon>Pentapetalae</taxon>
        <taxon>rosids</taxon>
        <taxon>malvids</taxon>
        <taxon>Myrtales</taxon>
        <taxon>Myrtaceae</taxon>
        <taxon>Myrtoideae</taxon>
        <taxon>Eucalypteae</taxon>
        <taxon>Eucalyptus</taxon>
    </lineage>
</organism>
<evidence type="ECO:0000256" key="1">
    <source>
        <dbReference type="SAM" id="MobiDB-lite"/>
    </source>
</evidence>
<dbReference type="EMBL" id="KK198763">
    <property type="protein sequence ID" value="KCW49174.1"/>
    <property type="molecule type" value="Genomic_DNA"/>
</dbReference>
<dbReference type="InParanoid" id="A0A059A607"/>
<feature type="region of interest" description="Disordered" evidence="1">
    <location>
        <begin position="11"/>
        <end position="37"/>
    </location>
</feature>
<dbReference type="AlphaFoldDB" id="A0A059A607"/>
<protein>
    <submittedName>
        <fullName evidence="2">Uncharacterized protein</fullName>
    </submittedName>
</protein>
<reference evidence="2" key="1">
    <citation type="submission" date="2013-07" db="EMBL/GenBank/DDBJ databases">
        <title>The genome of Eucalyptus grandis.</title>
        <authorList>
            <person name="Schmutz J."/>
            <person name="Hayes R."/>
            <person name="Myburg A."/>
            <person name="Tuskan G."/>
            <person name="Grattapaglia D."/>
            <person name="Rokhsar D.S."/>
        </authorList>
    </citation>
    <scope>NUCLEOTIDE SEQUENCE</scope>
    <source>
        <tissue evidence="2">Leaf extractions</tissue>
    </source>
</reference>
<accession>A0A059A607</accession>